<feature type="binding site" evidence="6">
    <location>
        <position position="335"/>
    </location>
    <ligand>
        <name>Na(+)</name>
        <dbReference type="ChEBI" id="CHEBI:29101"/>
        <label>1</label>
    </ligand>
</feature>
<protein>
    <recommendedName>
        <fullName evidence="8">Transporter</fullName>
    </recommendedName>
</protein>
<evidence type="ECO:0000256" key="10">
    <source>
        <dbReference type="SAM" id="Phobius"/>
    </source>
</evidence>
<feature type="binding site" evidence="6">
    <location>
        <position position="60"/>
    </location>
    <ligand>
        <name>Na(+)</name>
        <dbReference type="ChEBI" id="CHEBI:29101"/>
        <label>1</label>
    </ligand>
</feature>
<evidence type="ECO:0000256" key="6">
    <source>
        <dbReference type="PIRSR" id="PIRSR600175-1"/>
    </source>
</evidence>
<feature type="binding site" evidence="6">
    <location>
        <position position="432"/>
    </location>
    <ligand>
        <name>Na(+)</name>
        <dbReference type="ChEBI" id="CHEBI:29101"/>
        <label>1</label>
    </ligand>
</feature>
<feature type="binding site" evidence="6">
    <location>
        <position position="67"/>
    </location>
    <ligand>
        <name>Na(+)</name>
        <dbReference type="ChEBI" id="CHEBI:29101"/>
        <label>1</label>
    </ligand>
</feature>
<feature type="transmembrane region" description="Helical" evidence="10">
    <location>
        <begin position="583"/>
        <end position="604"/>
    </location>
</feature>
<feature type="binding site" evidence="6">
    <location>
        <position position="367"/>
    </location>
    <ligand>
        <name>Na(+)</name>
        <dbReference type="ChEBI" id="CHEBI:29101"/>
        <label>1</label>
    </ligand>
</feature>
<feature type="binding site" evidence="6">
    <location>
        <position position="62"/>
    </location>
    <ligand>
        <name>Na(+)</name>
        <dbReference type="ChEBI" id="CHEBI:29101"/>
        <label>1</label>
    </ligand>
</feature>
<feature type="transmembrane region" description="Helical" evidence="10">
    <location>
        <begin position="250"/>
        <end position="269"/>
    </location>
</feature>
<feature type="transmembrane region" description="Helical" evidence="10">
    <location>
        <begin position="496"/>
        <end position="515"/>
    </location>
</feature>
<feature type="transmembrane region" description="Helical" evidence="10">
    <location>
        <begin position="361"/>
        <end position="382"/>
    </location>
</feature>
<feature type="binding site" evidence="6">
    <location>
        <position position="435"/>
    </location>
    <ligand>
        <name>Na(+)</name>
        <dbReference type="ChEBI" id="CHEBI:29101"/>
        <label>1</label>
    </ligand>
</feature>
<dbReference type="InterPro" id="IPR037272">
    <property type="entry name" value="SNS_sf"/>
</dbReference>
<keyword evidence="5 10" id="KW-0472">Membrane</keyword>
<reference evidence="11" key="1">
    <citation type="submission" date="2023-05" db="EMBL/GenBank/DDBJ databases">
        <authorList>
            <person name="Wang S.S."/>
        </authorList>
    </citation>
    <scope>NUCLEOTIDE SEQUENCE</scope>
    <source>
        <strain evidence="11">SLC6</strain>
    </source>
</reference>
<dbReference type="PANTHER" id="PTHR11616:SF240">
    <property type="entry name" value="BLOATED TUBULES, ISOFORM B-RELATED"/>
    <property type="match status" value="1"/>
</dbReference>
<dbReference type="PROSITE" id="PS00610">
    <property type="entry name" value="NA_NEUROTRAN_SYMP_1"/>
    <property type="match status" value="1"/>
</dbReference>
<evidence type="ECO:0000256" key="3">
    <source>
        <dbReference type="ARBA" id="ARBA00022692"/>
    </source>
</evidence>
<dbReference type="PANTHER" id="PTHR11616">
    <property type="entry name" value="SODIUM/CHLORIDE DEPENDENT TRANSPORTER"/>
    <property type="match status" value="1"/>
</dbReference>
<keyword evidence="8" id="KW-0769">Symport</keyword>
<sequence length="679" mass="75883">MDDSRTIEQRLDRIESQNEQIIKALAQKKKSLAAAFNLEDENKERGNWSGRFDFFLSCLGYAVGLGNVWRFPYLCYKNGGGAFFIPYVIMLFFVGLPIFFMELSLGQFSSCGPLTCWKFAPLFQGVGVGMVAVSAMVAIYYNMIIGWSLYYLFASFTSKLPWDECDPEWSTPMCLDYVAIVAGRVACHVEGWIPYDNGTCYNVNGTLKAIYDQPLAKQFDIKRNLPSEEYFERSVIGSAFSNGLGDLGPMRWRIVLCYLLAFIMVVLALSKSIKSSGKVVYFTATFPYVVLVILFIRGLLLEGYKDGIHFYITPDLSKLSDSVIWKDAAVQIFFSLSASWGGLIALASYNRFHNDCLRDAISVALGNCLTSVFAGFVIFSYLGNLSHELGVPIDEVAKSGPSLAFIVYPYAVTKLPAAPFWAIIFFLMLITLGVDSQFVLVETVTTALMDRFVKMRDYKLLTVMILCVIFFLLGLTLTTNGGIYMLEVMDTYSGGWNIMFIAICECVSICYIYGISRFLKDIETMIGVTACGFCPFFICKYWWALCWCILTPAGVLFIMIFSWVKYTDIEGEAFPDWADALGWLMTLTVIVAVIIGAFVAVCMAEGSGIEKLKNACKPSIEWGPALVKHRTLVAKYVPGFVVDPWGKGEMDMSPDDVNLQEATNSSNWHLKPRASSSRV</sequence>
<feature type="disulfide bond" evidence="7">
    <location>
        <begin position="165"/>
        <end position="174"/>
    </location>
</feature>
<evidence type="ECO:0000313" key="11">
    <source>
        <dbReference type="EMBL" id="WLN44359.1"/>
    </source>
</evidence>
<keyword evidence="2 8" id="KW-0813">Transport</keyword>
<proteinExistence type="evidence at transcript level"/>
<feature type="transmembrane region" description="Helical" evidence="10">
    <location>
        <begin position="83"/>
        <end position="105"/>
    </location>
</feature>
<evidence type="ECO:0000256" key="5">
    <source>
        <dbReference type="ARBA" id="ARBA00023136"/>
    </source>
</evidence>
<dbReference type="InterPro" id="IPR000175">
    <property type="entry name" value="Na/ntran_symport"/>
</dbReference>
<evidence type="ECO:0000256" key="8">
    <source>
        <dbReference type="RuleBase" id="RU003732"/>
    </source>
</evidence>
<keyword evidence="7" id="KW-1015">Disulfide bond</keyword>
<dbReference type="GO" id="GO:0015375">
    <property type="term" value="F:glycine:sodium symporter activity"/>
    <property type="evidence" value="ECO:0007669"/>
    <property type="project" value="TreeGrafter"/>
</dbReference>
<dbReference type="PRINTS" id="PR00176">
    <property type="entry name" value="NANEUSMPORT"/>
</dbReference>
<evidence type="ECO:0000256" key="7">
    <source>
        <dbReference type="PIRSR" id="PIRSR600175-2"/>
    </source>
</evidence>
<evidence type="ECO:0000256" key="9">
    <source>
        <dbReference type="SAM" id="Coils"/>
    </source>
</evidence>
<dbReference type="AlphaFoldDB" id="A0AA50AHP5"/>
<feature type="transmembrane region" description="Helical" evidence="10">
    <location>
        <begin position="328"/>
        <end position="349"/>
    </location>
</feature>
<keyword evidence="6" id="KW-0915">Sodium</keyword>
<feature type="transmembrane region" description="Helical" evidence="10">
    <location>
        <begin position="126"/>
        <end position="153"/>
    </location>
</feature>
<evidence type="ECO:0000256" key="1">
    <source>
        <dbReference type="ARBA" id="ARBA00004141"/>
    </source>
</evidence>
<accession>A0AA50AHP5</accession>
<evidence type="ECO:0000256" key="4">
    <source>
        <dbReference type="ARBA" id="ARBA00022989"/>
    </source>
</evidence>
<comment type="similarity">
    <text evidence="8">Belongs to the sodium:neurotransmitter symporter (SNF) (TC 2.A.22) family.</text>
</comment>
<keyword evidence="6" id="KW-0479">Metal-binding</keyword>
<organism evidence="11">
    <name type="scientific">Sinonovacula rivularis</name>
    <dbReference type="NCBI Taxonomy" id="489091"/>
    <lineage>
        <taxon>Eukaryota</taxon>
        <taxon>Metazoa</taxon>
        <taxon>Spiralia</taxon>
        <taxon>Lophotrochozoa</taxon>
        <taxon>Mollusca</taxon>
        <taxon>Bivalvia</taxon>
        <taxon>Autobranchia</taxon>
        <taxon>Heteroconchia</taxon>
        <taxon>Euheterodonta</taxon>
        <taxon>Imparidentia</taxon>
        <taxon>Neoheterodontei</taxon>
        <taxon>Cardiida</taxon>
        <taxon>Tellinoidea</taxon>
        <taxon>Solecurtidae</taxon>
        <taxon>Sinonovacula</taxon>
    </lineage>
</organism>
<feature type="transmembrane region" description="Helical" evidence="10">
    <location>
        <begin position="460"/>
        <end position="484"/>
    </location>
</feature>
<evidence type="ECO:0000256" key="2">
    <source>
        <dbReference type="ARBA" id="ARBA00022448"/>
    </source>
</evidence>
<dbReference type="GO" id="GO:0046872">
    <property type="term" value="F:metal ion binding"/>
    <property type="evidence" value="ECO:0007669"/>
    <property type="project" value="UniProtKB-KW"/>
</dbReference>
<dbReference type="GO" id="GO:0005886">
    <property type="term" value="C:plasma membrane"/>
    <property type="evidence" value="ECO:0007669"/>
    <property type="project" value="TreeGrafter"/>
</dbReference>
<keyword evidence="3 8" id="KW-0812">Transmembrane</keyword>
<feature type="binding site" evidence="6">
    <location>
        <position position="436"/>
    </location>
    <ligand>
        <name>Na(+)</name>
        <dbReference type="ChEBI" id="CHEBI:29101"/>
        <label>1</label>
    </ligand>
</feature>
<dbReference type="PROSITE" id="PS50267">
    <property type="entry name" value="NA_NEUROTRAN_SYMP_3"/>
    <property type="match status" value="1"/>
</dbReference>
<keyword evidence="9" id="KW-0175">Coiled coil</keyword>
<feature type="transmembrane region" description="Helical" evidence="10">
    <location>
        <begin position="281"/>
        <end position="300"/>
    </location>
</feature>
<feature type="binding site" evidence="6">
    <location>
        <position position="63"/>
    </location>
    <ligand>
        <name>Na(+)</name>
        <dbReference type="ChEBI" id="CHEBI:29101"/>
        <label>1</label>
    </ligand>
</feature>
<name>A0AA50AHP5_9BIVA</name>
<comment type="subcellular location">
    <subcellularLocation>
        <location evidence="1">Membrane</location>
        <topology evidence="1">Multi-pass membrane protein</topology>
    </subcellularLocation>
</comment>
<dbReference type="Pfam" id="PF00209">
    <property type="entry name" value="SNF"/>
    <property type="match status" value="1"/>
</dbReference>
<feature type="transmembrane region" description="Helical" evidence="10">
    <location>
        <begin position="52"/>
        <end position="71"/>
    </location>
</feature>
<dbReference type="SUPFAM" id="SSF161070">
    <property type="entry name" value="SNF-like"/>
    <property type="match status" value="1"/>
</dbReference>
<dbReference type="EMBL" id="OQ971985">
    <property type="protein sequence ID" value="WLN44359.1"/>
    <property type="molecule type" value="mRNA"/>
</dbReference>
<feature type="transmembrane region" description="Helical" evidence="10">
    <location>
        <begin position="541"/>
        <end position="563"/>
    </location>
</feature>
<keyword evidence="4 10" id="KW-1133">Transmembrane helix</keyword>
<feature type="transmembrane region" description="Helical" evidence="10">
    <location>
        <begin position="418"/>
        <end position="440"/>
    </location>
</feature>
<dbReference type="PROSITE" id="PS00754">
    <property type="entry name" value="NA_NEUROTRAN_SYMP_2"/>
    <property type="match status" value="1"/>
</dbReference>
<feature type="coiled-coil region" evidence="9">
    <location>
        <begin position="4"/>
        <end position="31"/>
    </location>
</feature>